<evidence type="ECO:0000313" key="3">
    <source>
        <dbReference type="Proteomes" id="UP000191901"/>
    </source>
</evidence>
<reference evidence="2 3" key="1">
    <citation type="journal article" date="2016" name="Biochim. Biophys. Acta">
        <title>Characterization of red-shifted phycobilisomes isolated from the chlorophyll f-containing cyanobacterium Halomicronema hongdechloris.</title>
        <authorList>
            <person name="Li Y."/>
            <person name="Lin Y."/>
            <person name="Garvey C.J."/>
            <person name="Birch D."/>
            <person name="Corkery R.W."/>
            <person name="Loughlin P.C."/>
            <person name="Scheer H."/>
            <person name="Willows R.D."/>
            <person name="Chen M."/>
        </authorList>
    </citation>
    <scope>NUCLEOTIDE SEQUENCE [LARGE SCALE GENOMIC DNA]</scope>
    <source>
        <strain evidence="2 3">C2206</strain>
    </source>
</reference>
<dbReference type="AlphaFoldDB" id="A0A1Z3HUZ9"/>
<accession>A0A1Z3HUZ9</accession>
<gene>
    <name evidence="2" type="ORF">XM38_050880</name>
</gene>
<dbReference type="EMBL" id="CP021983">
    <property type="protein sequence ID" value="ASC74113.1"/>
    <property type="molecule type" value="Genomic_DNA"/>
</dbReference>
<dbReference type="InterPro" id="IPR029056">
    <property type="entry name" value="Ribokinase-like"/>
</dbReference>
<dbReference type="InterPro" id="IPR052562">
    <property type="entry name" value="Ketohexokinase-related"/>
</dbReference>
<dbReference type="KEGG" id="hhg:XM38_050880"/>
<dbReference type="PANTHER" id="PTHR42774">
    <property type="entry name" value="PHOSPHOTRANSFERASE SYSTEM TRANSPORT PROTEIN"/>
    <property type="match status" value="1"/>
</dbReference>
<evidence type="ECO:0000313" key="2">
    <source>
        <dbReference type="EMBL" id="ASC74113.1"/>
    </source>
</evidence>
<dbReference type="InterPro" id="IPR011611">
    <property type="entry name" value="PfkB_dom"/>
</dbReference>
<dbReference type="Proteomes" id="UP000191901">
    <property type="component" value="Chromosome"/>
</dbReference>
<dbReference type="RefSeq" id="WP_256995731.1">
    <property type="nucleotide sequence ID" value="NZ_CP021983.2"/>
</dbReference>
<proteinExistence type="predicted"/>
<protein>
    <recommendedName>
        <fullName evidence="1">Carbohydrate kinase PfkB domain-containing protein</fullName>
    </recommendedName>
</protein>
<feature type="domain" description="Carbohydrate kinase PfkB" evidence="1">
    <location>
        <begin position="6"/>
        <end position="109"/>
    </location>
</feature>
<sequence>MARGLFVGLMTLDCLYRVDHVPAANEKLVAQDCLLLAGGPATNAAVTFAHLGHQATVMGALGQHPLTQLIRAELSQHGVAIAPLLSDTPEPPPLSTSLITLATGERAVVSRNAVGRQRHRHRSWRLP</sequence>
<evidence type="ECO:0000259" key="1">
    <source>
        <dbReference type="Pfam" id="PF00294"/>
    </source>
</evidence>
<name>A0A1Z3HUZ9_9CYAN</name>
<dbReference type="SUPFAM" id="SSF53613">
    <property type="entry name" value="Ribokinase-like"/>
    <property type="match status" value="1"/>
</dbReference>
<keyword evidence="3" id="KW-1185">Reference proteome</keyword>
<dbReference type="PANTHER" id="PTHR42774:SF3">
    <property type="entry name" value="KETOHEXOKINASE"/>
    <property type="match status" value="1"/>
</dbReference>
<organism evidence="2 3">
    <name type="scientific">Halomicronema hongdechloris C2206</name>
    <dbReference type="NCBI Taxonomy" id="1641165"/>
    <lineage>
        <taxon>Bacteria</taxon>
        <taxon>Bacillati</taxon>
        <taxon>Cyanobacteriota</taxon>
        <taxon>Cyanophyceae</taxon>
        <taxon>Nodosilineales</taxon>
        <taxon>Nodosilineaceae</taxon>
        <taxon>Halomicronema</taxon>
    </lineage>
</organism>
<dbReference type="Gene3D" id="3.40.1190.20">
    <property type="match status" value="1"/>
</dbReference>
<dbReference type="Pfam" id="PF00294">
    <property type="entry name" value="PfkB"/>
    <property type="match status" value="1"/>
</dbReference>